<feature type="compositionally biased region" description="Low complexity" evidence="3">
    <location>
        <begin position="299"/>
        <end position="311"/>
    </location>
</feature>
<dbReference type="SUPFAM" id="SSF53335">
    <property type="entry name" value="S-adenosyl-L-methionine-dependent methyltransferases"/>
    <property type="match status" value="1"/>
</dbReference>
<evidence type="ECO:0000313" key="5">
    <source>
        <dbReference type="EMBL" id="MDA0158726.1"/>
    </source>
</evidence>
<reference evidence="5" key="1">
    <citation type="submission" date="2022-10" db="EMBL/GenBank/DDBJ databases">
        <title>The WGS of Solirubrobacter ginsenosidimutans DSM 21036.</title>
        <authorList>
            <person name="Jiang Z."/>
        </authorList>
    </citation>
    <scope>NUCLEOTIDE SEQUENCE</scope>
    <source>
        <strain evidence="5">DSM 21036</strain>
    </source>
</reference>
<dbReference type="GO" id="GO:0032259">
    <property type="term" value="P:methylation"/>
    <property type="evidence" value="ECO:0007669"/>
    <property type="project" value="UniProtKB-KW"/>
</dbReference>
<feature type="domain" description="Methyltransferase" evidence="4">
    <location>
        <begin position="50"/>
        <end position="147"/>
    </location>
</feature>
<organism evidence="5 6">
    <name type="scientific">Solirubrobacter ginsenosidimutans</name>
    <dbReference type="NCBI Taxonomy" id="490573"/>
    <lineage>
        <taxon>Bacteria</taxon>
        <taxon>Bacillati</taxon>
        <taxon>Actinomycetota</taxon>
        <taxon>Thermoleophilia</taxon>
        <taxon>Solirubrobacterales</taxon>
        <taxon>Solirubrobacteraceae</taxon>
        <taxon>Solirubrobacter</taxon>
    </lineage>
</organism>
<evidence type="ECO:0000256" key="2">
    <source>
        <dbReference type="ARBA" id="ARBA00022679"/>
    </source>
</evidence>
<keyword evidence="1 5" id="KW-0489">Methyltransferase</keyword>
<keyword evidence="2" id="KW-0808">Transferase</keyword>
<name>A0A9X3MN82_9ACTN</name>
<protein>
    <submittedName>
        <fullName evidence="5">Class I SAM-dependent methyltransferase</fullName>
    </submittedName>
</protein>
<evidence type="ECO:0000313" key="6">
    <source>
        <dbReference type="Proteomes" id="UP001149140"/>
    </source>
</evidence>
<dbReference type="RefSeq" id="WP_270037319.1">
    <property type="nucleotide sequence ID" value="NZ_JAPDOD010000001.1"/>
</dbReference>
<evidence type="ECO:0000256" key="1">
    <source>
        <dbReference type="ARBA" id="ARBA00022603"/>
    </source>
</evidence>
<dbReference type="Gene3D" id="3.40.50.150">
    <property type="entry name" value="Vaccinia Virus protein VP39"/>
    <property type="match status" value="1"/>
</dbReference>
<dbReference type="GO" id="GO:0008168">
    <property type="term" value="F:methyltransferase activity"/>
    <property type="evidence" value="ECO:0007669"/>
    <property type="project" value="UniProtKB-KW"/>
</dbReference>
<feature type="compositionally biased region" description="Pro residues" evidence="3">
    <location>
        <begin position="312"/>
        <end position="321"/>
    </location>
</feature>
<proteinExistence type="predicted"/>
<sequence length="321" mass="33402">MPHGHHGAFELERIAAALEVEGQLTSGLTSEAIALCADRFATTGDTVRRVIDLGCGPGVGTALLAERFESATVVAVDGSAAMLARAEAIAARLGVADRVETRALDLDGDDLQALGTFDLAWAAMAIHHARDEVATLTNLRQLLLPHGLVCVLEREDATIVRLADDLGRPGIWDRLQAARRGRVSPSLPGASNAERYPAMLAAAGLEVVVSDTLSDTVTAPDDAPTHAFLRAQLRGSLRDLVGVADPADLDALRACVEATPVHPDGRWDGAAVTSSRKRFIARPARSRLPQACLGNGDASASLPTSLSSAGPSPSPSGTPQA</sequence>
<dbReference type="InterPro" id="IPR029063">
    <property type="entry name" value="SAM-dependent_MTases_sf"/>
</dbReference>
<gene>
    <name evidence="5" type="ORF">OM076_00500</name>
</gene>
<dbReference type="CDD" id="cd02440">
    <property type="entry name" value="AdoMet_MTases"/>
    <property type="match status" value="1"/>
</dbReference>
<dbReference type="Proteomes" id="UP001149140">
    <property type="component" value="Unassembled WGS sequence"/>
</dbReference>
<dbReference type="PANTHER" id="PTHR43861:SF1">
    <property type="entry name" value="TRANS-ACONITATE 2-METHYLTRANSFERASE"/>
    <property type="match status" value="1"/>
</dbReference>
<comment type="caution">
    <text evidence="5">The sequence shown here is derived from an EMBL/GenBank/DDBJ whole genome shotgun (WGS) entry which is preliminary data.</text>
</comment>
<evidence type="ECO:0000256" key="3">
    <source>
        <dbReference type="SAM" id="MobiDB-lite"/>
    </source>
</evidence>
<evidence type="ECO:0000259" key="4">
    <source>
        <dbReference type="Pfam" id="PF13649"/>
    </source>
</evidence>
<dbReference type="InterPro" id="IPR041698">
    <property type="entry name" value="Methyltransf_25"/>
</dbReference>
<feature type="region of interest" description="Disordered" evidence="3">
    <location>
        <begin position="290"/>
        <end position="321"/>
    </location>
</feature>
<dbReference type="Pfam" id="PF13649">
    <property type="entry name" value="Methyltransf_25"/>
    <property type="match status" value="1"/>
</dbReference>
<dbReference type="AlphaFoldDB" id="A0A9X3MN82"/>
<keyword evidence="6" id="KW-1185">Reference proteome</keyword>
<accession>A0A9X3MN82</accession>
<dbReference type="PANTHER" id="PTHR43861">
    <property type="entry name" value="TRANS-ACONITATE 2-METHYLTRANSFERASE-RELATED"/>
    <property type="match status" value="1"/>
</dbReference>
<dbReference type="EMBL" id="JAPDOD010000001">
    <property type="protein sequence ID" value="MDA0158726.1"/>
    <property type="molecule type" value="Genomic_DNA"/>
</dbReference>